<reference evidence="2 3" key="1">
    <citation type="submission" date="2024-03" db="EMBL/GenBank/DDBJ databases">
        <title>A high-quality draft genome sequence of Diaporthe vaccinii, a causative agent of upright dieback and viscid rot disease in cranberry plants.</title>
        <authorList>
            <person name="Sarrasin M."/>
            <person name="Lang B.F."/>
            <person name="Burger G."/>
        </authorList>
    </citation>
    <scope>NUCLEOTIDE SEQUENCE [LARGE SCALE GENOMIC DNA]</scope>
    <source>
        <strain evidence="2 3">IS7</strain>
    </source>
</reference>
<accession>A0ABR4EGM1</accession>
<feature type="region of interest" description="Disordered" evidence="1">
    <location>
        <begin position="75"/>
        <end position="115"/>
    </location>
</feature>
<evidence type="ECO:0000256" key="1">
    <source>
        <dbReference type="SAM" id="MobiDB-lite"/>
    </source>
</evidence>
<evidence type="ECO:0008006" key="4">
    <source>
        <dbReference type="Google" id="ProtNLM"/>
    </source>
</evidence>
<comment type="caution">
    <text evidence="2">The sequence shown here is derived from an EMBL/GenBank/DDBJ whole genome shotgun (WGS) entry which is preliminary data.</text>
</comment>
<feature type="region of interest" description="Disordered" evidence="1">
    <location>
        <begin position="520"/>
        <end position="584"/>
    </location>
</feature>
<gene>
    <name evidence="2" type="ORF">FJTKL_11476</name>
</gene>
<feature type="compositionally biased region" description="Basic and acidic residues" evidence="1">
    <location>
        <begin position="91"/>
        <end position="105"/>
    </location>
</feature>
<evidence type="ECO:0000313" key="3">
    <source>
        <dbReference type="Proteomes" id="UP001600888"/>
    </source>
</evidence>
<dbReference type="Proteomes" id="UP001600888">
    <property type="component" value="Unassembled WGS sequence"/>
</dbReference>
<keyword evidence="3" id="KW-1185">Reference proteome</keyword>
<sequence>MSHTSDSPPSSEARVPMSFRMDAWDSVDQQDSSPLFSHIPAEIRTLIFKFTLAESTLPALDRPIRHDFFARHDHEKLDDEPDIEGGPVGHAGDRGPHESDVHGPNDEDGPAPAVQGLPASALVRLQELLSSWDWFRPGYTGQRKVHTALLRTCRRVYSETYFLPSQGSKIFYNARGPRWCPQSPSQYVSALAPAAARHIQNLQIFPQMWWLERDLMDIVTGVFSANSRAYGPHLVPVSNPRLPPIISPSSLGLMPGPPRPLQLPPVSAYPPGFVGPSLWRDLPPIRDPSDAERIRPWRLTEHITRLRIYLRRTDWWNWEGNAPLVISPFNSSPNRPTHQQMQQSMRASREADRLLAPQLRSSSPSTVPLWTCWGLLFLRMPKLQTLTIEFETAEDKKNEMETIVNWAHQHWRFPVLRRLSGDDRDPYTFDHLQRRHREHPVDLSPWSQDLEVLSAADEPVQKTSWRGLPHHFSGHCPACSIRWNNQSGTADCTECTKMQKLKSLKKGPQLLVWTVNWKRKVPPRDPEPETDAAGESSREPGEQSRPLRAPDGRQDGARPSSPAATESHVLAMLPEDAQYRTGRRRELDELMRRQVTF</sequence>
<evidence type="ECO:0000313" key="2">
    <source>
        <dbReference type="EMBL" id="KAL2281569.1"/>
    </source>
</evidence>
<proteinExistence type="predicted"/>
<organism evidence="2 3">
    <name type="scientific">Diaporthe vaccinii</name>
    <dbReference type="NCBI Taxonomy" id="105482"/>
    <lineage>
        <taxon>Eukaryota</taxon>
        <taxon>Fungi</taxon>
        <taxon>Dikarya</taxon>
        <taxon>Ascomycota</taxon>
        <taxon>Pezizomycotina</taxon>
        <taxon>Sordariomycetes</taxon>
        <taxon>Sordariomycetidae</taxon>
        <taxon>Diaporthales</taxon>
        <taxon>Diaporthaceae</taxon>
        <taxon>Diaporthe</taxon>
        <taxon>Diaporthe eres species complex</taxon>
    </lineage>
</organism>
<name>A0ABR4EGM1_9PEZI</name>
<dbReference type="EMBL" id="JBAWTH010000056">
    <property type="protein sequence ID" value="KAL2281569.1"/>
    <property type="molecule type" value="Genomic_DNA"/>
</dbReference>
<protein>
    <recommendedName>
        <fullName evidence="4">F-box domain-containing protein</fullName>
    </recommendedName>
</protein>